<dbReference type="SUPFAM" id="SSF54637">
    <property type="entry name" value="Thioesterase/thiol ester dehydrase-isomerase"/>
    <property type="match status" value="1"/>
</dbReference>
<dbReference type="Proteomes" id="UP000602087">
    <property type="component" value="Unassembled WGS sequence"/>
</dbReference>
<name>A0A934IC49_9MICO</name>
<comment type="caution">
    <text evidence="1">The sequence shown here is derived from an EMBL/GenBank/DDBJ whole genome shotgun (WGS) entry which is preliminary data.</text>
</comment>
<dbReference type="CDD" id="cd00586">
    <property type="entry name" value="4HBT"/>
    <property type="match status" value="1"/>
</dbReference>
<dbReference type="Pfam" id="PF13279">
    <property type="entry name" value="4HBT_2"/>
    <property type="match status" value="1"/>
</dbReference>
<dbReference type="InterPro" id="IPR050563">
    <property type="entry name" value="4-hydroxybenzoyl-CoA_TE"/>
</dbReference>
<dbReference type="AlphaFoldDB" id="A0A934IC49"/>
<dbReference type="InterPro" id="IPR029069">
    <property type="entry name" value="HotDog_dom_sf"/>
</dbReference>
<gene>
    <name evidence="1" type="ORF">JAV76_08580</name>
</gene>
<dbReference type="EMBL" id="JAEINH010000006">
    <property type="protein sequence ID" value="MBI9115065.1"/>
    <property type="molecule type" value="Genomic_DNA"/>
</dbReference>
<dbReference type="PANTHER" id="PTHR31793:SF24">
    <property type="entry name" value="LONG-CHAIN ACYL-COA THIOESTERASE FADM"/>
    <property type="match status" value="1"/>
</dbReference>
<proteinExistence type="predicted"/>
<dbReference type="GO" id="GO:0047617">
    <property type="term" value="F:fatty acyl-CoA hydrolase activity"/>
    <property type="evidence" value="ECO:0007669"/>
    <property type="project" value="TreeGrafter"/>
</dbReference>
<keyword evidence="2" id="KW-1185">Reference proteome</keyword>
<evidence type="ECO:0000313" key="2">
    <source>
        <dbReference type="Proteomes" id="UP000602087"/>
    </source>
</evidence>
<protein>
    <submittedName>
        <fullName evidence="1">Thioesterase family protein</fullName>
    </submittedName>
</protein>
<organism evidence="1 2">
    <name type="scientific">Sanguibacter suaedae</name>
    <dbReference type="NCBI Taxonomy" id="2795737"/>
    <lineage>
        <taxon>Bacteria</taxon>
        <taxon>Bacillati</taxon>
        <taxon>Actinomycetota</taxon>
        <taxon>Actinomycetes</taxon>
        <taxon>Micrococcales</taxon>
        <taxon>Sanguibacteraceae</taxon>
        <taxon>Sanguibacter</taxon>
    </lineage>
</organism>
<reference evidence="1" key="1">
    <citation type="submission" date="2020-12" db="EMBL/GenBank/DDBJ databases">
        <title>Sanguibacter suaedae sp. nov., isolated from Suaeda aralocaspica.</title>
        <authorList>
            <person name="Ma Q."/>
        </authorList>
    </citation>
    <scope>NUCLEOTIDE SEQUENCE</scope>
    <source>
        <strain evidence="1">YZGR15</strain>
    </source>
</reference>
<evidence type="ECO:0000313" key="1">
    <source>
        <dbReference type="EMBL" id="MBI9115065.1"/>
    </source>
</evidence>
<dbReference type="RefSeq" id="WP_198733633.1">
    <property type="nucleotide sequence ID" value="NZ_JAEINH010000006.1"/>
</dbReference>
<dbReference type="Gene3D" id="3.10.129.10">
    <property type="entry name" value="Hotdog Thioesterase"/>
    <property type="match status" value="1"/>
</dbReference>
<sequence length="165" mass="18544">MTRLHVPVRLRWSDLDAYGHVNNVEVLRLLEEARISAFWAHPEAEEVDAWPTAVLESGPAATSHTLVARQEIEYLRPLAYTRAPVRVEMWLGRVAGASLDVCYEIHGDVPGTPRTGPTLGEQPFVRASTTIVVTDAASGRPRRITAQERLAWQPYVEPPVVFRRR</sequence>
<accession>A0A934IC49</accession>
<dbReference type="PANTHER" id="PTHR31793">
    <property type="entry name" value="4-HYDROXYBENZOYL-COA THIOESTERASE FAMILY MEMBER"/>
    <property type="match status" value="1"/>
</dbReference>